<protein>
    <submittedName>
        <fullName evidence="1">Uncharacterized protein</fullName>
    </submittedName>
</protein>
<accession>A0A3A2Z2J3</accession>
<dbReference type="EMBL" id="MVGC01001934">
    <property type="protein sequence ID" value="RJE16990.1"/>
    <property type="molecule type" value="Genomic_DNA"/>
</dbReference>
<dbReference type="AlphaFoldDB" id="A0A3A2Z2J3"/>
<evidence type="ECO:0000313" key="1">
    <source>
        <dbReference type="EMBL" id="RJE16990.1"/>
    </source>
</evidence>
<sequence length="81" mass="8511">MIAGPSGQSFNDAPLIGSDPEFPHSDFSLFGGEGSNAFSNPAAATATLFPGGPEAFATLDNDPMFDSAWNDSDFIDYDMNN</sequence>
<dbReference type="STRING" id="2070753.A0A3A2Z2J3"/>
<reference evidence="2" key="1">
    <citation type="submission" date="2017-02" db="EMBL/GenBank/DDBJ databases">
        <authorList>
            <person name="Tafer H."/>
            <person name="Lopandic K."/>
        </authorList>
    </citation>
    <scope>NUCLEOTIDE SEQUENCE [LARGE SCALE GENOMIC DNA]</scope>
    <source>
        <strain evidence="2">CBS 366.77</strain>
    </source>
</reference>
<proteinExistence type="predicted"/>
<dbReference type="OrthoDB" id="9368434at2759"/>
<dbReference type="Proteomes" id="UP000266188">
    <property type="component" value="Unassembled WGS sequence"/>
</dbReference>
<gene>
    <name evidence="1" type="ORF">PHISCL_10673</name>
</gene>
<keyword evidence="2" id="KW-1185">Reference proteome</keyword>
<name>A0A3A2Z2J3_9EURO</name>
<organism evidence="1 2">
    <name type="scientific">Aspergillus sclerotialis</name>
    <dbReference type="NCBI Taxonomy" id="2070753"/>
    <lineage>
        <taxon>Eukaryota</taxon>
        <taxon>Fungi</taxon>
        <taxon>Dikarya</taxon>
        <taxon>Ascomycota</taxon>
        <taxon>Pezizomycotina</taxon>
        <taxon>Eurotiomycetes</taxon>
        <taxon>Eurotiomycetidae</taxon>
        <taxon>Eurotiales</taxon>
        <taxon>Aspergillaceae</taxon>
        <taxon>Aspergillus</taxon>
        <taxon>Aspergillus subgen. Polypaecilum</taxon>
    </lineage>
</organism>
<evidence type="ECO:0000313" key="2">
    <source>
        <dbReference type="Proteomes" id="UP000266188"/>
    </source>
</evidence>
<comment type="caution">
    <text evidence="1">The sequence shown here is derived from an EMBL/GenBank/DDBJ whole genome shotgun (WGS) entry which is preliminary data.</text>
</comment>